<proteinExistence type="predicted"/>
<reference evidence="1" key="1">
    <citation type="journal article" date="2015" name="Nature">
        <title>Complex archaea that bridge the gap between prokaryotes and eukaryotes.</title>
        <authorList>
            <person name="Spang A."/>
            <person name="Saw J.H."/>
            <person name="Jorgensen S.L."/>
            <person name="Zaremba-Niedzwiedzka K."/>
            <person name="Martijn J."/>
            <person name="Lind A.E."/>
            <person name="van Eijk R."/>
            <person name="Schleper C."/>
            <person name="Guy L."/>
            <person name="Ettema T.J."/>
        </authorList>
    </citation>
    <scope>NUCLEOTIDE SEQUENCE</scope>
</reference>
<protein>
    <submittedName>
        <fullName evidence="1">Uncharacterized protein</fullName>
    </submittedName>
</protein>
<name>A0A0F9TNI2_9ZZZZ</name>
<organism evidence="1">
    <name type="scientific">marine sediment metagenome</name>
    <dbReference type="NCBI Taxonomy" id="412755"/>
    <lineage>
        <taxon>unclassified sequences</taxon>
        <taxon>metagenomes</taxon>
        <taxon>ecological metagenomes</taxon>
    </lineage>
</organism>
<comment type="caution">
    <text evidence="1">The sequence shown here is derived from an EMBL/GenBank/DDBJ whole genome shotgun (WGS) entry which is preliminary data.</text>
</comment>
<sequence>MNYSKDEFPDSTRQLTMLNNSTISLTFSPTGFSSDRSDPTSVSKRQNTRGFTFFRFLRDCYAWFSLALNSLVNIRTILTRRFYVQKLNCLTVFSEQPHAQDVKEQVPRRDSLLYSVFSRNTYNGKNNVYTPIYPSTKD</sequence>
<gene>
    <name evidence="1" type="ORF">LCGC14_0630500</name>
</gene>
<dbReference type="AlphaFoldDB" id="A0A0F9TNI2"/>
<accession>A0A0F9TNI2</accession>
<dbReference type="EMBL" id="LAZR01001101">
    <property type="protein sequence ID" value="KKN50666.1"/>
    <property type="molecule type" value="Genomic_DNA"/>
</dbReference>
<evidence type="ECO:0000313" key="1">
    <source>
        <dbReference type="EMBL" id="KKN50666.1"/>
    </source>
</evidence>